<dbReference type="AlphaFoldDB" id="A0A072PHF6"/>
<evidence type="ECO:0000256" key="1">
    <source>
        <dbReference type="SAM" id="MobiDB-lite"/>
    </source>
</evidence>
<dbReference type="STRING" id="1182545.A0A072PHF6"/>
<protein>
    <submittedName>
        <fullName evidence="2">Uncharacterized protein</fullName>
    </submittedName>
</protein>
<feature type="region of interest" description="Disordered" evidence="1">
    <location>
        <begin position="191"/>
        <end position="211"/>
    </location>
</feature>
<dbReference type="VEuPathDB" id="FungiDB:A1O9_04100"/>
<evidence type="ECO:0000313" key="2">
    <source>
        <dbReference type="EMBL" id="KEF59256.1"/>
    </source>
</evidence>
<dbReference type="PANTHER" id="PTHR36681">
    <property type="entry name" value="NUCLEAR GTPASE, GERMINAL CENTER-ASSOCIATED, TANDEM DUPLICATE 3"/>
    <property type="match status" value="1"/>
</dbReference>
<dbReference type="HOGENOM" id="CLU_946761_0_0_1"/>
<dbReference type="EMBL" id="AMGV01000003">
    <property type="protein sequence ID" value="KEF59256.1"/>
    <property type="molecule type" value="Genomic_DNA"/>
</dbReference>
<keyword evidence="3" id="KW-1185">Reference proteome</keyword>
<dbReference type="PANTHER" id="PTHR36681:SF3">
    <property type="entry name" value="NUCLEAR GTPASE, GERMINAL CENTER-ASSOCIATED, TANDEM DUPLICATE 3"/>
    <property type="match status" value="1"/>
</dbReference>
<comment type="caution">
    <text evidence="2">The sequence shown here is derived from an EMBL/GenBank/DDBJ whole genome shotgun (WGS) entry which is preliminary data.</text>
</comment>
<sequence>MLLARDFSCSFDEVFRSLSAGDDLPDSSKNAHTDQCFERALVWGVHLAQKTKTLCETIGEHDTYHDKTVEVLVKEAKQLCTFQPKSEKIVGLLGRSGEGGILSTLAVFVFLRVPGKSSLINSLLGFTDLAPAGDIGSACTSVVTEFRQKDSRHTAQITLEVEYYTAAETEELLADMVGNFRKVQLLPKAQGTEEREALPRDKQHSENQSEEAWSALEAAFGHHEAFGRSFLLDQSERAHDRIVSQLNQWTKLLHWPEEAKDGRYSVMADSEENCTAKIHHFMQNEFWPFTKIMR</sequence>
<dbReference type="Proteomes" id="UP000027920">
    <property type="component" value="Unassembled WGS sequence"/>
</dbReference>
<gene>
    <name evidence="2" type="ORF">A1O9_04100</name>
</gene>
<dbReference type="GeneID" id="25279033"/>
<dbReference type="OrthoDB" id="3598281at2759"/>
<reference evidence="2 3" key="1">
    <citation type="submission" date="2013-03" db="EMBL/GenBank/DDBJ databases">
        <title>The Genome Sequence of Exophiala aquamarina CBS 119918.</title>
        <authorList>
            <consortium name="The Broad Institute Genomics Platform"/>
            <person name="Cuomo C."/>
            <person name="de Hoog S."/>
            <person name="Gorbushina A."/>
            <person name="Walker B."/>
            <person name="Young S.K."/>
            <person name="Zeng Q."/>
            <person name="Gargeya S."/>
            <person name="Fitzgerald M."/>
            <person name="Haas B."/>
            <person name="Abouelleil A."/>
            <person name="Allen A.W."/>
            <person name="Alvarado L."/>
            <person name="Arachchi H.M."/>
            <person name="Berlin A.M."/>
            <person name="Chapman S.B."/>
            <person name="Gainer-Dewar J."/>
            <person name="Goldberg J."/>
            <person name="Griggs A."/>
            <person name="Gujja S."/>
            <person name="Hansen M."/>
            <person name="Howarth C."/>
            <person name="Imamovic A."/>
            <person name="Ireland A."/>
            <person name="Larimer J."/>
            <person name="McCowan C."/>
            <person name="Murphy C."/>
            <person name="Pearson M."/>
            <person name="Poon T.W."/>
            <person name="Priest M."/>
            <person name="Roberts A."/>
            <person name="Saif S."/>
            <person name="Shea T."/>
            <person name="Sisk P."/>
            <person name="Sykes S."/>
            <person name="Wortman J."/>
            <person name="Nusbaum C."/>
            <person name="Birren B."/>
        </authorList>
    </citation>
    <scope>NUCLEOTIDE SEQUENCE [LARGE SCALE GENOMIC DNA]</scope>
    <source>
        <strain evidence="2 3">CBS 119918</strain>
    </source>
</reference>
<name>A0A072PHF6_9EURO</name>
<feature type="compositionally biased region" description="Basic and acidic residues" evidence="1">
    <location>
        <begin position="191"/>
        <end position="207"/>
    </location>
</feature>
<accession>A0A072PHF6</accession>
<dbReference type="RefSeq" id="XP_013261846.1">
    <property type="nucleotide sequence ID" value="XM_013406392.1"/>
</dbReference>
<evidence type="ECO:0000313" key="3">
    <source>
        <dbReference type="Proteomes" id="UP000027920"/>
    </source>
</evidence>
<proteinExistence type="predicted"/>
<organism evidence="2 3">
    <name type="scientific">Exophiala aquamarina CBS 119918</name>
    <dbReference type="NCBI Taxonomy" id="1182545"/>
    <lineage>
        <taxon>Eukaryota</taxon>
        <taxon>Fungi</taxon>
        <taxon>Dikarya</taxon>
        <taxon>Ascomycota</taxon>
        <taxon>Pezizomycotina</taxon>
        <taxon>Eurotiomycetes</taxon>
        <taxon>Chaetothyriomycetidae</taxon>
        <taxon>Chaetothyriales</taxon>
        <taxon>Herpotrichiellaceae</taxon>
        <taxon>Exophiala</taxon>
    </lineage>
</organism>